<comment type="caution">
    <text evidence="2">The sequence shown here is derived from an EMBL/GenBank/DDBJ whole genome shotgun (WGS) entry which is preliminary data.</text>
</comment>
<evidence type="ECO:0000313" key="3">
    <source>
        <dbReference type="Proteomes" id="UP000641932"/>
    </source>
</evidence>
<dbReference type="InterPro" id="IPR019933">
    <property type="entry name" value="DivIVA_domain"/>
</dbReference>
<feature type="compositionally biased region" description="Low complexity" evidence="1">
    <location>
        <begin position="130"/>
        <end position="169"/>
    </location>
</feature>
<name>A0A918DWL8_9ACTN</name>
<proteinExistence type="predicted"/>
<organism evidence="2 3">
    <name type="scientific">Wenjunlia tyrosinilytica</name>
    <dbReference type="NCBI Taxonomy" id="1544741"/>
    <lineage>
        <taxon>Bacteria</taxon>
        <taxon>Bacillati</taxon>
        <taxon>Actinomycetota</taxon>
        <taxon>Actinomycetes</taxon>
        <taxon>Kitasatosporales</taxon>
        <taxon>Streptomycetaceae</taxon>
        <taxon>Wenjunlia</taxon>
    </lineage>
</organism>
<evidence type="ECO:0000313" key="2">
    <source>
        <dbReference type="EMBL" id="GGO85930.1"/>
    </source>
</evidence>
<evidence type="ECO:0008006" key="4">
    <source>
        <dbReference type="Google" id="ProtNLM"/>
    </source>
</evidence>
<reference evidence="2" key="2">
    <citation type="submission" date="2020-09" db="EMBL/GenBank/DDBJ databases">
        <authorList>
            <person name="Sun Q."/>
            <person name="Zhou Y."/>
        </authorList>
    </citation>
    <scope>NUCLEOTIDE SEQUENCE</scope>
    <source>
        <strain evidence="2">CGMCC 4.7201</strain>
    </source>
</reference>
<dbReference type="Gene3D" id="6.10.250.660">
    <property type="match status" value="1"/>
</dbReference>
<dbReference type="EMBL" id="BMMS01000007">
    <property type="protein sequence ID" value="GGO85930.1"/>
    <property type="molecule type" value="Genomic_DNA"/>
</dbReference>
<dbReference type="RefSeq" id="WP_189131275.1">
    <property type="nucleotide sequence ID" value="NZ_BMMS01000007.1"/>
</dbReference>
<dbReference type="Proteomes" id="UP000641932">
    <property type="component" value="Unassembled WGS sequence"/>
</dbReference>
<dbReference type="NCBIfam" id="TIGR03544">
    <property type="entry name" value="DivI1A_domain"/>
    <property type="match status" value="1"/>
</dbReference>
<sequence>MFWFMLIALIAVVGAVALVALGRGGELPEAEHDRLDQPLPLDRSVGRADIDTLRLPVAVRGYRMTDVDDVLDRVAAELAHRDARIAELEAALAGHRATAVSGTPPERPREPTQDSVPEGYEDYAGFEGYGAQQGNAQQGSAQQGSAQQGSAQQGSAQQGSAQQGSAQQGNEGYGTHQDGNGGYRDDRGGYGDRAGHHGDSGGHRRGEQPR</sequence>
<gene>
    <name evidence="2" type="ORF">GCM10012280_20860</name>
</gene>
<feature type="region of interest" description="Disordered" evidence="1">
    <location>
        <begin position="96"/>
        <end position="210"/>
    </location>
</feature>
<reference evidence="2" key="1">
    <citation type="journal article" date="2014" name="Int. J. Syst. Evol. Microbiol.">
        <title>Complete genome sequence of Corynebacterium casei LMG S-19264T (=DSM 44701T), isolated from a smear-ripened cheese.</title>
        <authorList>
            <consortium name="US DOE Joint Genome Institute (JGI-PGF)"/>
            <person name="Walter F."/>
            <person name="Albersmeier A."/>
            <person name="Kalinowski J."/>
            <person name="Ruckert C."/>
        </authorList>
    </citation>
    <scope>NUCLEOTIDE SEQUENCE</scope>
    <source>
        <strain evidence="2">CGMCC 4.7201</strain>
    </source>
</reference>
<evidence type="ECO:0000256" key="1">
    <source>
        <dbReference type="SAM" id="MobiDB-lite"/>
    </source>
</evidence>
<keyword evidence="3" id="KW-1185">Reference proteome</keyword>
<accession>A0A918DWL8</accession>
<protein>
    <recommendedName>
        <fullName evidence="4">DivIVA domain-containing protein</fullName>
    </recommendedName>
</protein>
<dbReference type="AlphaFoldDB" id="A0A918DWL8"/>
<feature type="compositionally biased region" description="Basic and acidic residues" evidence="1">
    <location>
        <begin position="183"/>
        <end position="210"/>
    </location>
</feature>